<feature type="region of interest" description="Disordered" evidence="8">
    <location>
        <begin position="1321"/>
        <end position="1344"/>
    </location>
</feature>
<dbReference type="Proteomes" id="UP000310158">
    <property type="component" value="Unassembled WGS sequence"/>
</dbReference>
<feature type="compositionally biased region" description="Basic and acidic residues" evidence="8">
    <location>
        <begin position="1120"/>
        <end position="1129"/>
    </location>
</feature>
<feature type="compositionally biased region" description="Basic and acidic residues" evidence="8">
    <location>
        <begin position="942"/>
        <end position="956"/>
    </location>
</feature>
<comment type="similarity">
    <text evidence="1">Belongs to the universal ribosomal protein uS11 family.</text>
</comment>
<dbReference type="GO" id="GO:0003735">
    <property type="term" value="F:structural constituent of ribosome"/>
    <property type="evidence" value="ECO:0007669"/>
    <property type="project" value="InterPro"/>
</dbReference>
<proteinExistence type="inferred from homology"/>
<dbReference type="GO" id="GO:0032958">
    <property type="term" value="P:inositol phosphate biosynthetic process"/>
    <property type="evidence" value="ECO:0007669"/>
    <property type="project" value="InterPro"/>
</dbReference>
<feature type="compositionally biased region" description="Polar residues" evidence="8">
    <location>
        <begin position="363"/>
        <end position="374"/>
    </location>
</feature>
<keyword evidence="6" id="KW-0687">Ribonucleoprotein</keyword>
<dbReference type="InterPro" id="IPR005522">
    <property type="entry name" value="IPK"/>
</dbReference>
<feature type="region of interest" description="Disordered" evidence="8">
    <location>
        <begin position="591"/>
        <end position="619"/>
    </location>
</feature>
<feature type="compositionally biased region" description="Low complexity" evidence="8">
    <location>
        <begin position="135"/>
        <end position="154"/>
    </location>
</feature>
<feature type="compositionally biased region" description="Polar residues" evidence="8">
    <location>
        <begin position="23"/>
        <end position="53"/>
    </location>
</feature>
<feature type="compositionally biased region" description="Basic and acidic residues" evidence="8">
    <location>
        <begin position="469"/>
        <end position="478"/>
    </location>
</feature>
<evidence type="ECO:0000256" key="3">
    <source>
        <dbReference type="ARBA" id="ARBA00022679"/>
    </source>
</evidence>
<dbReference type="InterPro" id="IPR036967">
    <property type="entry name" value="Ribosomal_uS11_sf"/>
</dbReference>
<dbReference type="Gene3D" id="3.30.420.80">
    <property type="entry name" value="Ribosomal protein S11"/>
    <property type="match status" value="1"/>
</dbReference>
<evidence type="ECO:0000256" key="1">
    <source>
        <dbReference type="ARBA" id="ARBA00006194"/>
    </source>
</evidence>
<feature type="region of interest" description="Disordered" evidence="8">
    <location>
        <begin position="662"/>
        <end position="711"/>
    </location>
</feature>
<evidence type="ECO:0000313" key="9">
    <source>
        <dbReference type="EMBL" id="THH17630.1"/>
    </source>
</evidence>
<dbReference type="GO" id="GO:1990904">
    <property type="term" value="C:ribonucleoprotein complex"/>
    <property type="evidence" value="ECO:0007669"/>
    <property type="project" value="UniProtKB-KW"/>
</dbReference>
<dbReference type="HAMAP" id="MF_01310">
    <property type="entry name" value="Ribosomal_uS11"/>
    <property type="match status" value="1"/>
</dbReference>
<feature type="region of interest" description="Disordered" evidence="8">
    <location>
        <begin position="808"/>
        <end position="829"/>
    </location>
</feature>
<dbReference type="PANTHER" id="PTHR12400">
    <property type="entry name" value="INOSITOL POLYPHOSPHATE KINASE"/>
    <property type="match status" value="1"/>
</dbReference>
<dbReference type="EC" id="2.7.-.-" evidence="7"/>
<dbReference type="EMBL" id="SGPL01000104">
    <property type="protein sequence ID" value="THH17630.1"/>
    <property type="molecule type" value="Genomic_DNA"/>
</dbReference>
<feature type="compositionally biased region" description="Acidic residues" evidence="8">
    <location>
        <begin position="606"/>
        <end position="616"/>
    </location>
</feature>
<gene>
    <name evidence="9" type="ORF">EW146_g3244</name>
</gene>
<feature type="region of interest" description="Disordered" evidence="8">
    <location>
        <begin position="934"/>
        <end position="958"/>
    </location>
</feature>
<evidence type="ECO:0000256" key="6">
    <source>
        <dbReference type="ARBA" id="ARBA00023274"/>
    </source>
</evidence>
<dbReference type="GO" id="GO:0008440">
    <property type="term" value="F:inositol-1,4,5-trisphosphate 3-kinase activity"/>
    <property type="evidence" value="ECO:0007669"/>
    <property type="project" value="TreeGrafter"/>
</dbReference>
<keyword evidence="10" id="KW-1185">Reference proteome</keyword>
<feature type="compositionally biased region" description="Acidic residues" evidence="8">
    <location>
        <begin position="815"/>
        <end position="826"/>
    </location>
</feature>
<feature type="compositionally biased region" description="Polar residues" evidence="8">
    <location>
        <begin position="83"/>
        <end position="93"/>
    </location>
</feature>
<dbReference type="GO" id="GO:0000824">
    <property type="term" value="F:inositol-1,4,5,6-tetrakisphosphate 3-kinase activity"/>
    <property type="evidence" value="ECO:0007669"/>
    <property type="project" value="TreeGrafter"/>
</dbReference>
<dbReference type="InterPro" id="IPR001971">
    <property type="entry name" value="Ribosomal_uS11"/>
</dbReference>
<accession>A0A4S4M449</accession>
<dbReference type="Gene3D" id="3.30.470.160">
    <property type="entry name" value="Inositol polyphosphate kinase"/>
    <property type="match status" value="1"/>
</dbReference>
<dbReference type="GO" id="GO:0006412">
    <property type="term" value="P:translation"/>
    <property type="evidence" value="ECO:0007669"/>
    <property type="project" value="InterPro"/>
</dbReference>
<evidence type="ECO:0000313" key="10">
    <source>
        <dbReference type="Proteomes" id="UP000310158"/>
    </source>
</evidence>
<dbReference type="Pfam" id="PF03770">
    <property type="entry name" value="IPK"/>
    <property type="match status" value="1"/>
</dbReference>
<dbReference type="PANTHER" id="PTHR12400:SF21">
    <property type="entry name" value="KINASE"/>
    <property type="match status" value="1"/>
</dbReference>
<evidence type="ECO:0000256" key="2">
    <source>
        <dbReference type="ARBA" id="ARBA00007374"/>
    </source>
</evidence>
<comment type="similarity">
    <text evidence="2 7">Belongs to the inositol phosphokinase (IPK) family.</text>
</comment>
<evidence type="ECO:0000256" key="4">
    <source>
        <dbReference type="ARBA" id="ARBA00022777"/>
    </source>
</evidence>
<protein>
    <recommendedName>
        <fullName evidence="7">Kinase</fullName>
        <ecNumber evidence="7">2.7.-.-</ecNumber>
    </recommendedName>
</protein>
<dbReference type="GO" id="GO:0005840">
    <property type="term" value="C:ribosome"/>
    <property type="evidence" value="ECO:0007669"/>
    <property type="project" value="UniProtKB-KW"/>
</dbReference>
<keyword evidence="4 7" id="KW-0418">Kinase</keyword>
<feature type="compositionally biased region" description="Polar residues" evidence="8">
    <location>
        <begin position="1321"/>
        <end position="1332"/>
    </location>
</feature>
<dbReference type="InterPro" id="IPR038286">
    <property type="entry name" value="IPK_sf"/>
</dbReference>
<comment type="caution">
    <text evidence="9">The sequence shown here is derived from an EMBL/GenBank/DDBJ whole genome shotgun (WGS) entry which is preliminary data.</text>
</comment>
<feature type="region of interest" description="Disordered" evidence="8">
    <location>
        <begin position="1"/>
        <end position="219"/>
    </location>
</feature>
<feature type="compositionally biased region" description="Polar residues" evidence="8">
    <location>
        <begin position="679"/>
        <end position="690"/>
    </location>
</feature>
<sequence>MGPTLDARHLQLQLYSFPPSPPNSTDVTAPSSPHHNHQPLSNHDLSDNFSTSPAVHRRASSFGLDHAPSSNSLSIDPEGSFSDPRNSHSTSQPSRKRVSRRPAARALTLPSSHPDRFSGPSPPKTARPLSRRSSTRSINSSSSSSSSSHNQNRSPPHTSTGIGRKVADSLQLFKESVSSPVTEEFDPLNIVRAGSPSRRRTGSHHQPDNVGEARFEFVKRSDWTEREAAAIRRERSATALDRVRTKESVSSVGGRDPREMDPLRKKDRSDSVKDKVMSDLAQWRKDVMNKQDSRGRQRERPQWVDEPVVHIESPSPNPDALTRLPSGRDLQSTTPFVSPRSRAYPPSPSPSRSPTGRIPPLSLHSTQLDSSHPSETPAILSPPRGFPERFSLSHSRSPTPIRTPVSEPVSEFPSWSTDDESAWDTASITTTTSSPLPISPSLPLAHTEPAVTYPTDEDEGRQYGSFTTHSDKDLGQDDPDHLFNPGFDVSQDSLPHIPLRPFRNQVGGHTSIYKFTKRAVCKPLVSRENLFYEIVEREAPPLLDFIPRYLGVMLVSYRRAPKSAETSTKPSACSIARPPLHKVVTDSAAAFPSQLSGSLPPTGEGVETEEEDEAEIPEVVLDRNRHIIPEWILRGSRNRAMSQSYSMPSSSIPRHLKRASLTGAASSPDLGSPEERLSTKTGSSASQSPSPLARSEGLISPGSRDFPLTPVNSPNVPVKSLNSQIQGRFFIGNHAGLSRSAENDEEYMRSHMRPFHSDLSYPLTPNQGVAATGWFGGLGSTTVNTKLKDHVFSTIMRRFRRRRGARWSGGVRTDDEGEVADGEGESDGAFGLRSERYRRRKKKLSQVERLKEEEAAFAAQSLRRTQSEENITSAAKLRAMAQEDQSLSVDRRGGSDIFEFDEERRRGQANVAGEERAWFRRRSRSHSLEELHMPVPFNGRHRPVDAPHTSEDHDGDGSVTRQNHFILMEDLTGRLKHSCVLDLKMGTRQYGMDATPAKKKSQRKKCDRTTSRSLGVRLCGMQVWNHATQSYVMQDKYRGREIKPEEFPSVLASFLHDGERLLVHQIPVILGKVYSLARIIYRMKGFRFYGCSLLLIYDGDREVQDTLRSAILEHPSSRSKRGESLERQSKSRHTASVQSPDRSRLRRSHSEDVLVGPLEQRCSRKRKRGEEVRSGSGYKAEVDPETGLIYARFPPHYPEQPDRGFLFGLKNLAEALEKIWNVERLRRIKISRDAPEAVKDQLPPLSVEGKEIFEEIFGVPGEDDDVHSPVSSSNIAYTAYLAEETVSTRIMSLRVLRASSSFARRQTRLAFSTSAIRTQDVVQSTVPPNAASSEDAGPPKAPEGSYIPHINPFKNLDDPQKNSNIATTAKDMQHHLHVLCTPNNTIITLTNELGRLLKRGWWSGGSCGFKGVNRSGYEAGYKCAVEAFKRIEEHVLSVPGTKVEILFKGFGQGRDAVYKALMTTEGENVRPVINRITDNTPIKIGGTRAKKARRL</sequence>
<dbReference type="GO" id="GO:0046854">
    <property type="term" value="P:phosphatidylinositol phosphate biosynthetic process"/>
    <property type="evidence" value="ECO:0007669"/>
    <property type="project" value="TreeGrafter"/>
</dbReference>
<feature type="compositionally biased region" description="Basic and acidic residues" evidence="8">
    <location>
        <begin position="205"/>
        <end position="219"/>
    </location>
</feature>
<evidence type="ECO:0000256" key="8">
    <source>
        <dbReference type="SAM" id="MobiDB-lite"/>
    </source>
</evidence>
<feature type="compositionally biased region" description="Basic residues" evidence="8">
    <location>
        <begin position="94"/>
        <end position="103"/>
    </location>
</feature>
<keyword evidence="3 7" id="KW-0808">Transferase</keyword>
<organism evidence="9 10">
    <name type="scientific">Bondarzewia mesenterica</name>
    <dbReference type="NCBI Taxonomy" id="1095465"/>
    <lineage>
        <taxon>Eukaryota</taxon>
        <taxon>Fungi</taxon>
        <taxon>Dikarya</taxon>
        <taxon>Basidiomycota</taxon>
        <taxon>Agaricomycotina</taxon>
        <taxon>Agaricomycetes</taxon>
        <taxon>Russulales</taxon>
        <taxon>Bondarzewiaceae</taxon>
        <taxon>Bondarzewia</taxon>
    </lineage>
</organism>
<feature type="compositionally biased region" description="Basic and acidic residues" evidence="8">
    <location>
        <begin position="255"/>
        <end position="309"/>
    </location>
</feature>
<dbReference type="SUPFAM" id="SSF53137">
    <property type="entry name" value="Translational machinery components"/>
    <property type="match status" value="1"/>
</dbReference>
<evidence type="ECO:0000256" key="5">
    <source>
        <dbReference type="ARBA" id="ARBA00022980"/>
    </source>
</evidence>
<reference evidence="9 10" key="1">
    <citation type="submission" date="2019-02" db="EMBL/GenBank/DDBJ databases">
        <title>Genome sequencing of the rare red list fungi Bondarzewia mesenterica.</title>
        <authorList>
            <person name="Buettner E."/>
            <person name="Kellner H."/>
        </authorList>
    </citation>
    <scope>NUCLEOTIDE SEQUENCE [LARGE SCALE GENOMIC DNA]</scope>
    <source>
        <strain evidence="9 10">DSM 108281</strain>
    </source>
</reference>
<feature type="region of interest" description="Disordered" evidence="8">
    <location>
        <begin position="233"/>
        <end position="420"/>
    </location>
</feature>
<dbReference type="OrthoDB" id="2573163at2759"/>
<dbReference type="GO" id="GO:0005737">
    <property type="term" value="C:cytoplasm"/>
    <property type="evidence" value="ECO:0007669"/>
    <property type="project" value="TreeGrafter"/>
</dbReference>
<dbReference type="SUPFAM" id="SSF56104">
    <property type="entry name" value="SAICAR synthase-like"/>
    <property type="match status" value="1"/>
</dbReference>
<keyword evidence="5" id="KW-0689">Ribosomal protein</keyword>
<evidence type="ECO:0000256" key="7">
    <source>
        <dbReference type="RuleBase" id="RU363090"/>
    </source>
</evidence>
<dbReference type="Pfam" id="PF00411">
    <property type="entry name" value="Ribosomal_S11"/>
    <property type="match status" value="1"/>
</dbReference>
<feature type="compositionally biased region" description="Basic and acidic residues" evidence="8">
    <location>
        <begin position="233"/>
        <end position="247"/>
    </location>
</feature>
<dbReference type="GO" id="GO:0005634">
    <property type="term" value="C:nucleus"/>
    <property type="evidence" value="ECO:0007669"/>
    <property type="project" value="TreeGrafter"/>
</dbReference>
<feature type="region of interest" description="Disordered" evidence="8">
    <location>
        <begin position="451"/>
        <end position="478"/>
    </location>
</feature>
<feature type="region of interest" description="Disordered" evidence="8">
    <location>
        <begin position="1113"/>
        <end position="1150"/>
    </location>
</feature>
<name>A0A4S4M449_9AGAM</name>